<accession>D6R771</accession>
<geneLocation type="plasmid" evidence="3">
    <name>pAL236-2</name>
</geneLocation>
<dbReference type="InterPro" id="IPR002631">
    <property type="entry name" value="Plasmid_rep_OBD"/>
</dbReference>
<proteinExistence type="predicted"/>
<protein>
    <submittedName>
        <fullName evidence="3">RepH</fullName>
    </submittedName>
</protein>
<organism evidence="3">
    <name type="scientific">Helicobacter pylori</name>
    <name type="common">Campylobacter pylori</name>
    <dbReference type="NCBI Taxonomy" id="210"/>
    <lineage>
        <taxon>Bacteria</taxon>
        <taxon>Pseudomonadati</taxon>
        <taxon>Campylobacterota</taxon>
        <taxon>Epsilonproteobacteria</taxon>
        <taxon>Campylobacterales</taxon>
        <taxon>Helicobacteraceae</taxon>
        <taxon>Helicobacter</taxon>
    </lineage>
</organism>
<dbReference type="AlphaFoldDB" id="D6R771"/>
<keyword evidence="3" id="KW-0614">Plasmid</keyword>
<feature type="domain" description="Plasmid replication protein origin binding" evidence="1">
    <location>
        <begin position="26"/>
        <end position="143"/>
    </location>
</feature>
<sequence>MPKKRLNSAETHSKYAKYNAKNPPCKTYGFLIYPESADPNFRQIISENFDGSWALSPLHDSDMHEDGTLKKPHYHGIITFDKKQRPSALKRILELVGANPFVIAYTNSERVKGAYEYFTHQNNPEKAQYNETGIQLFNGFDINDFKSLKELAQLALYKKAMLKEIFSFVELNELVSFRALMSYAKAYRPEWFEFLTESHSYIVINFIKSMSWEKEKRINLDISKLKELPTE</sequence>
<dbReference type="Pfam" id="PF01719">
    <property type="entry name" value="Rep_OBD"/>
    <property type="match status" value="1"/>
</dbReference>
<dbReference type="GO" id="GO:0003916">
    <property type="term" value="F:DNA topoisomerase activity"/>
    <property type="evidence" value="ECO:0007669"/>
    <property type="project" value="InterPro"/>
</dbReference>
<evidence type="ECO:0000259" key="2">
    <source>
        <dbReference type="Pfam" id="PF21861"/>
    </source>
</evidence>
<dbReference type="Pfam" id="PF21861">
    <property type="entry name" value="RepB_C"/>
    <property type="match status" value="1"/>
</dbReference>
<dbReference type="GO" id="GO:0006260">
    <property type="term" value="P:DNA replication"/>
    <property type="evidence" value="ECO:0007669"/>
    <property type="project" value="InterPro"/>
</dbReference>
<dbReference type="InterPro" id="IPR053923">
    <property type="entry name" value="RepB_C"/>
</dbReference>
<evidence type="ECO:0000259" key="1">
    <source>
        <dbReference type="Pfam" id="PF01719"/>
    </source>
</evidence>
<evidence type="ECO:0000313" key="3">
    <source>
        <dbReference type="EMBL" id="ADG64866.1"/>
    </source>
</evidence>
<dbReference type="Gene3D" id="3.40.1310.30">
    <property type="match status" value="1"/>
</dbReference>
<dbReference type="EMBL" id="HM125988">
    <property type="protein sequence ID" value="ADG64866.1"/>
    <property type="molecule type" value="Genomic_DNA"/>
</dbReference>
<dbReference type="GO" id="GO:0003677">
    <property type="term" value="F:DNA binding"/>
    <property type="evidence" value="ECO:0007669"/>
    <property type="project" value="InterPro"/>
</dbReference>
<reference evidence="3" key="1">
    <citation type="submission" date="2010-04" db="EMBL/GenBank/DDBJ databases">
        <title>Sequencing and characterization of three plasmids from Helicobacter pylori strain AL236.</title>
        <authorList>
            <person name="Reeves J.E."/>
            <person name="Knesek J.E."/>
            <person name="McIntire S.A."/>
        </authorList>
    </citation>
    <scope>NUCLEOTIDE SEQUENCE</scope>
    <source>
        <strain evidence="3">AL236</strain>
        <plasmid evidence="3">pAL236-2</plasmid>
    </source>
</reference>
<dbReference type="RefSeq" id="WP_013130266.1">
    <property type="nucleotide sequence ID" value="NC_014162.1"/>
</dbReference>
<feature type="domain" description="Replication protein RepB C-terminal" evidence="2">
    <location>
        <begin position="158"/>
        <end position="209"/>
    </location>
</feature>
<name>D6R771_HELPX</name>
<dbReference type="GO" id="GO:0005727">
    <property type="term" value="C:extrachromosomal circular DNA"/>
    <property type="evidence" value="ECO:0007669"/>
    <property type="project" value="InterPro"/>
</dbReference>